<feature type="transmembrane region" description="Helical" evidence="1">
    <location>
        <begin position="346"/>
        <end position="369"/>
    </location>
</feature>
<name>A0ABZ2T1V4_9ENTE</name>
<dbReference type="RefSeq" id="WP_206855518.1">
    <property type="nucleotide sequence ID" value="NZ_CP147250.1"/>
</dbReference>
<feature type="transmembrane region" description="Helical" evidence="1">
    <location>
        <begin position="258"/>
        <end position="280"/>
    </location>
</feature>
<feature type="transmembrane region" description="Helical" evidence="1">
    <location>
        <begin position="287"/>
        <end position="305"/>
    </location>
</feature>
<keyword evidence="1" id="KW-1133">Transmembrane helix</keyword>
<evidence type="ECO:0008006" key="4">
    <source>
        <dbReference type="Google" id="ProtNLM"/>
    </source>
</evidence>
<organism evidence="2 3">
    <name type="scientific">Candidatus Enterococcus mangumiae</name>
    <dbReference type="NCBI Taxonomy" id="2230878"/>
    <lineage>
        <taxon>Bacteria</taxon>
        <taxon>Bacillati</taxon>
        <taxon>Bacillota</taxon>
        <taxon>Bacilli</taxon>
        <taxon>Lactobacillales</taxon>
        <taxon>Enterococcaceae</taxon>
        <taxon>Enterococcus</taxon>
    </lineage>
</organism>
<gene>
    <name evidence="2" type="ORF">DOK79_001781</name>
</gene>
<feature type="transmembrane region" description="Helical" evidence="1">
    <location>
        <begin position="16"/>
        <end position="34"/>
    </location>
</feature>
<dbReference type="EMBL" id="CP147250">
    <property type="protein sequence ID" value="WYJ80224.1"/>
    <property type="molecule type" value="Genomic_DNA"/>
</dbReference>
<protein>
    <recommendedName>
        <fullName evidence="4">ABC transporter permease</fullName>
    </recommendedName>
</protein>
<evidence type="ECO:0000313" key="2">
    <source>
        <dbReference type="EMBL" id="WYJ80224.1"/>
    </source>
</evidence>
<keyword evidence="1" id="KW-0472">Membrane</keyword>
<feature type="transmembrane region" description="Helical" evidence="1">
    <location>
        <begin position="157"/>
        <end position="179"/>
    </location>
</feature>
<evidence type="ECO:0000256" key="1">
    <source>
        <dbReference type="SAM" id="Phobius"/>
    </source>
</evidence>
<feature type="transmembrane region" description="Helical" evidence="1">
    <location>
        <begin position="207"/>
        <end position="231"/>
    </location>
</feature>
<accession>A0ABZ2T1V4</accession>
<evidence type="ECO:0000313" key="3">
    <source>
        <dbReference type="Proteomes" id="UP000664360"/>
    </source>
</evidence>
<dbReference type="Proteomes" id="UP000664360">
    <property type="component" value="Chromosome"/>
</dbReference>
<sequence>MNVLKFECINLIKNKINYLPFIILTLLLLIPLIFHRESPWSEVDELQANQLANEQTIDAIKDDDTAVETIEDLKIANKNMEAVISALQSQDSNKIVESKYTFEKKNLEDMLSGKLVGIPIIEQKKVVSKLEYLHKNRYPIVSLESTKILPLANYYELIFSGAIPSILYLSISAILIATITSYEKRKQYIALINILPKKPVSKNMARLFSYFLFSLLSVLLPLVMVSLIVAIKNGIGNFDYPIATIINNDVTILPISTFFYQNIIFIILWILLLVLISFFLSIFTGNYLVNVGGVLLFLLVTNYNISPEGTNQNNLIQYFPTSYVDFQQVILGGTGFEPLKSVNITFINGVGTLVTVNLFLMLITVFILIKKKHY</sequence>
<keyword evidence="3" id="KW-1185">Reference proteome</keyword>
<reference evidence="2 3" key="1">
    <citation type="submission" date="2024-03" db="EMBL/GenBank/DDBJ databases">
        <title>The Genome Sequence of Enterococcus sp. DIV1094.</title>
        <authorList>
            <consortium name="The Broad Institute Genomics Platform"/>
            <consortium name="The Broad Institute Microbial Omics Core"/>
            <consortium name="The Broad Institute Genomic Center for Infectious Diseases"/>
            <person name="Earl A."/>
            <person name="Manson A."/>
            <person name="Gilmore M."/>
            <person name="Schwartman J."/>
            <person name="Shea T."/>
            <person name="Abouelleil A."/>
            <person name="Cao P."/>
            <person name="Chapman S."/>
            <person name="Cusick C."/>
            <person name="Young S."/>
            <person name="Neafsey D."/>
            <person name="Nusbaum C."/>
            <person name="Birren B."/>
        </authorList>
    </citation>
    <scope>NUCLEOTIDE SEQUENCE [LARGE SCALE GENOMIC DNA]</scope>
    <source>
        <strain evidence="2 3">DIV1094</strain>
    </source>
</reference>
<proteinExistence type="predicted"/>
<keyword evidence="1" id="KW-0812">Transmembrane</keyword>